<dbReference type="HOGENOM" id="CLU_017405_0_0_1"/>
<feature type="region of interest" description="Disordered" evidence="1">
    <location>
        <begin position="186"/>
        <end position="225"/>
    </location>
</feature>
<evidence type="ECO:0000256" key="1">
    <source>
        <dbReference type="SAM" id="MobiDB-lite"/>
    </source>
</evidence>
<reference evidence="3" key="1">
    <citation type="submission" date="2014-07" db="EMBL/GenBank/DDBJ databases">
        <title>Draft genome sequence of the yeast Pseudozyma antarctica JCM 10317 known as a producer of lipase B which used in a wide range of industrial applications.</title>
        <authorList>
            <person name="Morita T."/>
            <person name="Saika A."/>
            <person name="Koike H."/>
        </authorList>
    </citation>
    <scope>NUCLEOTIDE SEQUENCE</scope>
    <source>
        <strain evidence="3">JCM 10317</strain>
    </source>
</reference>
<evidence type="ECO:0000259" key="2">
    <source>
        <dbReference type="PROSITE" id="PS51184"/>
    </source>
</evidence>
<feature type="region of interest" description="Disordered" evidence="1">
    <location>
        <begin position="1"/>
        <end position="48"/>
    </location>
</feature>
<feature type="compositionally biased region" description="Polar residues" evidence="1">
    <location>
        <begin position="1"/>
        <end position="10"/>
    </location>
</feature>
<dbReference type="PANTHER" id="PTHR12461">
    <property type="entry name" value="HYPOXIA-INDUCIBLE FACTOR 1 ALPHA INHIBITOR-RELATED"/>
    <property type="match status" value="1"/>
</dbReference>
<feature type="domain" description="JmjC" evidence="2">
    <location>
        <begin position="207"/>
        <end position="819"/>
    </location>
</feature>
<keyword evidence="4" id="KW-1185">Reference proteome</keyword>
<dbReference type="EMBL" id="DF830078">
    <property type="protein sequence ID" value="GAK65988.1"/>
    <property type="molecule type" value="Genomic_DNA"/>
</dbReference>
<dbReference type="InterPro" id="IPR041667">
    <property type="entry name" value="Cupin_8"/>
</dbReference>
<feature type="compositionally biased region" description="Low complexity" evidence="1">
    <location>
        <begin position="186"/>
        <end position="202"/>
    </location>
</feature>
<dbReference type="Gene3D" id="2.60.120.10">
    <property type="entry name" value="Jelly Rolls"/>
    <property type="match status" value="1"/>
</dbReference>
<dbReference type="GeneID" id="26305011"/>
<dbReference type="Proteomes" id="UP000053758">
    <property type="component" value="Unassembled WGS sequence"/>
</dbReference>
<dbReference type="RefSeq" id="XP_014655666.1">
    <property type="nucleotide sequence ID" value="XM_014800180.1"/>
</dbReference>
<feature type="compositionally biased region" description="Acidic residues" evidence="1">
    <location>
        <begin position="448"/>
        <end position="463"/>
    </location>
</feature>
<feature type="compositionally biased region" description="Basic and acidic residues" evidence="1">
    <location>
        <begin position="353"/>
        <end position="363"/>
    </location>
</feature>
<feature type="compositionally biased region" description="Acidic residues" evidence="1">
    <location>
        <begin position="635"/>
        <end position="648"/>
    </location>
</feature>
<dbReference type="PANTHER" id="PTHR12461:SF100">
    <property type="entry name" value="JMJC DOMAIN-CONTAINING PROTEIN 4"/>
    <property type="match status" value="1"/>
</dbReference>
<feature type="compositionally biased region" description="Acidic residues" evidence="1">
    <location>
        <begin position="203"/>
        <end position="214"/>
    </location>
</feature>
<name>A0A081CH42_PSEA2</name>
<dbReference type="PROSITE" id="PS51184">
    <property type="entry name" value="JMJC"/>
    <property type="match status" value="1"/>
</dbReference>
<dbReference type="SUPFAM" id="SSF51197">
    <property type="entry name" value="Clavaminate synthase-like"/>
    <property type="match status" value="2"/>
</dbReference>
<accession>A0A081CH42</accession>
<dbReference type="AlphaFoldDB" id="A0A081CH42"/>
<dbReference type="Gene3D" id="2.60.120.650">
    <property type="entry name" value="Cupin"/>
    <property type="match status" value="1"/>
</dbReference>
<feature type="compositionally biased region" description="Basic residues" evidence="1">
    <location>
        <begin position="365"/>
        <end position="374"/>
    </location>
</feature>
<protein>
    <recommendedName>
        <fullName evidence="2">JmjC domain-containing protein</fullName>
    </recommendedName>
</protein>
<feature type="region of interest" description="Disordered" evidence="1">
    <location>
        <begin position="401"/>
        <end position="467"/>
    </location>
</feature>
<feature type="compositionally biased region" description="Acidic residues" evidence="1">
    <location>
        <begin position="401"/>
        <end position="427"/>
    </location>
</feature>
<dbReference type="InterPro" id="IPR014710">
    <property type="entry name" value="RmlC-like_jellyroll"/>
</dbReference>
<sequence>MADPSSTSYPTEPRRSHSHSLGKTRTHIQGASSKPHRQAWPAGVRTPRPPVKMVRIPALPLRLDGYEGWTPDSPHPSIAKVRDTISTDDMWTHFISQRRPVVIDGLLKDPDWKAAKWTDLDYLKSAAGHAPVKIEPIHPAAGHFGTSVKRKKVKFASFLDMLQDPSDQGKWYLTTQYVDETEHPNNAAHSAASASNNPAANDPDSDDSDNEPELDPVLPSPTDALSNDFPARPALLGNLVLQQCNLWLGNSKEGKSSGLHHDFHDNLYILLSGYKRFLLFPPSAHRYLHPRGLVDRVHPNGLIVYAPPGELPSYIPGRRRPQLPIRADGLVPSDAARWRRNARLRIKRDIDERAAADAGEGSRSRSQRKGKAKQTRAQELAEEALLQAEAELRICEMDEDGIDPEADTSDDAYDDEQDGDDDSDDQADLNGLLGIFADPDDNQTGQSSEEEDESATDAEDSDEEHQVQIRRLLDSLPDAMKPIAMASLAGDQAAYHKLHDYLARIASPADSPPADSPPDSRQEPGSSDPESDDQHDDASSDRDSAHQPSALRVPSNGVNKRKQASPSDDETSSNHQDSDASDDIPKHARANTAKRVKISQCVASIDAEQAQSDFSQSEDQDSDGRDPSLSGEATSDGDDDDDDDDEESAFFAGAESSSEFGDVDEGEAELERLLALAEGGDPESDEDGTAEDDDDEPQSFSRIPPHELHRVLNVPDDPSNPAIPKNGAPKPGLKNGAQPERFTILPGCPPPIEVFLKPGQMLYLPASWYHEVTSSSSPPVHERAAATGSTAEPSKVHMALNYWFHPPDALNFEPVEPKLAQGRASDEAVVPGLGVALGESALENRGSGTGTHERPYRDAEVWDEVARAVEQQVKLARDRAR</sequence>
<feature type="compositionally biased region" description="Acidic residues" evidence="1">
    <location>
        <begin position="680"/>
        <end position="697"/>
    </location>
</feature>
<organism evidence="3">
    <name type="scientific">Pseudozyma antarctica</name>
    <name type="common">Yeast</name>
    <name type="synonym">Candida antarctica</name>
    <dbReference type="NCBI Taxonomy" id="84753"/>
    <lineage>
        <taxon>Eukaryota</taxon>
        <taxon>Fungi</taxon>
        <taxon>Dikarya</taxon>
        <taxon>Basidiomycota</taxon>
        <taxon>Ustilaginomycotina</taxon>
        <taxon>Ustilaginomycetes</taxon>
        <taxon>Ustilaginales</taxon>
        <taxon>Ustilaginaceae</taxon>
        <taxon>Moesziomyces</taxon>
    </lineage>
</organism>
<feature type="compositionally biased region" description="Low complexity" evidence="1">
    <location>
        <begin position="606"/>
        <end position="615"/>
    </location>
</feature>
<feature type="region of interest" description="Disordered" evidence="1">
    <location>
        <begin position="504"/>
        <end position="744"/>
    </location>
</feature>
<feature type="compositionally biased region" description="Low complexity" evidence="1">
    <location>
        <begin position="649"/>
        <end position="660"/>
    </location>
</feature>
<gene>
    <name evidence="3" type="ORF">PAN0_011c4210</name>
</gene>
<evidence type="ECO:0000313" key="4">
    <source>
        <dbReference type="Proteomes" id="UP000053758"/>
    </source>
</evidence>
<feature type="compositionally biased region" description="Basic residues" evidence="1">
    <location>
        <begin position="587"/>
        <end position="597"/>
    </location>
</feature>
<dbReference type="InterPro" id="IPR003347">
    <property type="entry name" value="JmjC_dom"/>
</dbReference>
<proteinExistence type="predicted"/>
<feature type="compositionally biased region" description="Basic and acidic residues" evidence="1">
    <location>
        <begin position="536"/>
        <end position="545"/>
    </location>
</feature>
<feature type="region of interest" description="Disordered" evidence="1">
    <location>
        <begin position="353"/>
        <end position="378"/>
    </location>
</feature>
<dbReference type="Pfam" id="PF13621">
    <property type="entry name" value="Cupin_8"/>
    <property type="match status" value="2"/>
</dbReference>
<evidence type="ECO:0000313" key="3">
    <source>
        <dbReference type="EMBL" id="GAK65988.1"/>
    </source>
</evidence>
<feature type="compositionally biased region" description="Basic residues" evidence="1">
    <location>
        <begin position="16"/>
        <end position="26"/>
    </location>
</feature>